<dbReference type="OrthoDB" id="4408652at2"/>
<dbReference type="GO" id="GO:0005886">
    <property type="term" value="C:plasma membrane"/>
    <property type="evidence" value="ECO:0007669"/>
    <property type="project" value="UniProtKB-SubCell"/>
</dbReference>
<feature type="transmembrane region" description="Helical" evidence="10">
    <location>
        <begin position="12"/>
        <end position="34"/>
    </location>
</feature>
<protein>
    <recommendedName>
        <fullName evidence="10">Fluoride-specific ion channel FluC</fullName>
    </recommendedName>
</protein>
<keyword evidence="10" id="KW-0915">Sodium</keyword>
<comment type="function">
    <text evidence="9 10">Fluoride-specific ion channel. Important for reducing fluoride concentration in the cell, thus reducing its toxicity.</text>
</comment>
<dbReference type="GO" id="GO:0062054">
    <property type="term" value="F:fluoride channel activity"/>
    <property type="evidence" value="ECO:0007669"/>
    <property type="project" value="UniProtKB-UniRule"/>
</dbReference>
<dbReference type="Pfam" id="PF02537">
    <property type="entry name" value="CRCB"/>
    <property type="match status" value="1"/>
</dbReference>
<dbReference type="GO" id="GO:0140114">
    <property type="term" value="P:cellular detoxification of fluoride"/>
    <property type="evidence" value="ECO:0007669"/>
    <property type="project" value="UniProtKB-UniRule"/>
</dbReference>
<name>D1BRL5_XYLCX</name>
<gene>
    <name evidence="10" type="primary">fluC</name>
    <name evidence="10" type="synonym">crcB</name>
    <name evidence="11" type="ordered locus">Xcel_3281</name>
</gene>
<comment type="similarity">
    <text evidence="7 10">Belongs to the fluoride channel Fluc/FEX (TC 1.A.43) family.</text>
</comment>
<evidence type="ECO:0000256" key="2">
    <source>
        <dbReference type="ARBA" id="ARBA00022475"/>
    </source>
</evidence>
<reference evidence="12" key="1">
    <citation type="submission" date="2009-11" db="EMBL/GenBank/DDBJ databases">
        <title>The complete chromosome of Xylanimonas cellulosilytica DSM 15894.</title>
        <authorList>
            <consortium name="US DOE Joint Genome Institute (JGI-PGF)"/>
            <person name="Lucas S."/>
            <person name="Copeland A."/>
            <person name="Lapidus A."/>
            <person name="Glavina del Rio T."/>
            <person name="Dalin E."/>
            <person name="Tice H."/>
            <person name="Bruce D."/>
            <person name="Goodwin L."/>
            <person name="Pitluck S."/>
            <person name="Kyrpides N."/>
            <person name="Mavromatis K."/>
            <person name="Ivanova N."/>
            <person name="Mikhailova N."/>
            <person name="Foster B."/>
            <person name="Clum A."/>
            <person name="Brettin T."/>
            <person name="Detter J.C."/>
            <person name="Han C."/>
            <person name="Larimer F."/>
            <person name="Land M."/>
            <person name="Hauser L."/>
            <person name="Markowitz V."/>
            <person name="Cheng J.F."/>
            <person name="Hugenholtz P."/>
            <person name="Woyke T."/>
            <person name="Wu D."/>
            <person name="Gehrich-Schroeter G."/>
            <person name="Schneider S."/>
            <person name="Pukall S.R."/>
            <person name="Klenk H.P."/>
            <person name="Eisen J.A."/>
        </authorList>
    </citation>
    <scope>NUCLEOTIDE SEQUENCE [LARGE SCALE GENOMIC DNA]</scope>
    <source>
        <strain evidence="12">DSM 15894 / CECT 5975 / LMG 20990 / XIL07</strain>
    </source>
</reference>
<feature type="transmembrane region" description="Helical" evidence="10">
    <location>
        <begin position="40"/>
        <end position="64"/>
    </location>
</feature>
<accession>D1BRL5</accession>
<dbReference type="PANTHER" id="PTHR28259">
    <property type="entry name" value="FLUORIDE EXPORT PROTEIN 1-RELATED"/>
    <property type="match status" value="1"/>
</dbReference>
<organism evidence="11 12">
    <name type="scientific">Xylanimonas cellulosilytica (strain DSM 15894 / JCM 12276 / CECT 5975 / KCTC 9989 / LMG 20990 / NBRC 107835 / XIL07)</name>
    <dbReference type="NCBI Taxonomy" id="446471"/>
    <lineage>
        <taxon>Bacteria</taxon>
        <taxon>Bacillati</taxon>
        <taxon>Actinomycetota</taxon>
        <taxon>Actinomycetes</taxon>
        <taxon>Micrococcales</taxon>
        <taxon>Promicromonosporaceae</taxon>
        <taxon>Xylanimonas</taxon>
    </lineage>
</organism>
<keyword evidence="10" id="KW-0479">Metal-binding</keyword>
<evidence type="ECO:0000313" key="12">
    <source>
        <dbReference type="Proteomes" id="UP000002255"/>
    </source>
</evidence>
<evidence type="ECO:0000256" key="9">
    <source>
        <dbReference type="ARBA" id="ARBA00049940"/>
    </source>
</evidence>
<evidence type="ECO:0000256" key="5">
    <source>
        <dbReference type="ARBA" id="ARBA00023136"/>
    </source>
</evidence>
<keyword evidence="2 10" id="KW-1003">Cell membrane</keyword>
<dbReference type="EMBL" id="CP001821">
    <property type="protein sequence ID" value="ACZ32281.1"/>
    <property type="molecule type" value="Genomic_DNA"/>
</dbReference>
<keyword evidence="5 10" id="KW-0472">Membrane</keyword>
<dbReference type="AlphaFoldDB" id="D1BRL5"/>
<evidence type="ECO:0000256" key="10">
    <source>
        <dbReference type="HAMAP-Rule" id="MF_00454"/>
    </source>
</evidence>
<dbReference type="eggNOG" id="COG0239">
    <property type="taxonomic scope" value="Bacteria"/>
</dbReference>
<dbReference type="RefSeq" id="WP_012880023.1">
    <property type="nucleotide sequence ID" value="NC_013530.1"/>
</dbReference>
<keyword evidence="10" id="KW-0813">Transport</keyword>
<evidence type="ECO:0000256" key="6">
    <source>
        <dbReference type="ARBA" id="ARBA00023303"/>
    </source>
</evidence>
<dbReference type="Proteomes" id="UP000002255">
    <property type="component" value="Chromosome"/>
</dbReference>
<evidence type="ECO:0000256" key="4">
    <source>
        <dbReference type="ARBA" id="ARBA00022989"/>
    </source>
</evidence>
<evidence type="ECO:0000313" key="11">
    <source>
        <dbReference type="EMBL" id="ACZ32281.1"/>
    </source>
</evidence>
<evidence type="ECO:0000256" key="1">
    <source>
        <dbReference type="ARBA" id="ARBA00004651"/>
    </source>
</evidence>
<comment type="activity regulation">
    <text evidence="10">Na(+) is not transported, but it plays an essential structural role and its presence is essential for fluoride channel function.</text>
</comment>
<dbReference type="HAMAP" id="MF_00454">
    <property type="entry name" value="FluC"/>
    <property type="match status" value="1"/>
</dbReference>
<evidence type="ECO:0000256" key="7">
    <source>
        <dbReference type="ARBA" id="ARBA00035120"/>
    </source>
</evidence>
<comment type="subcellular location">
    <subcellularLocation>
        <location evidence="1 10">Cell membrane</location>
        <topology evidence="1 10">Multi-pass membrane protein</topology>
    </subcellularLocation>
</comment>
<feature type="binding site" evidence="10">
    <location>
        <position position="89"/>
    </location>
    <ligand>
        <name>Na(+)</name>
        <dbReference type="ChEBI" id="CHEBI:29101"/>
        <note>structural</note>
    </ligand>
</feature>
<feature type="binding site" evidence="10">
    <location>
        <position position="86"/>
    </location>
    <ligand>
        <name>Na(+)</name>
        <dbReference type="ChEBI" id="CHEBI:29101"/>
        <note>structural</note>
    </ligand>
</feature>
<keyword evidence="4 10" id="KW-1133">Transmembrane helix</keyword>
<dbReference type="GO" id="GO:0046872">
    <property type="term" value="F:metal ion binding"/>
    <property type="evidence" value="ECO:0007669"/>
    <property type="project" value="UniProtKB-KW"/>
</dbReference>
<comment type="catalytic activity">
    <reaction evidence="8">
        <text>fluoride(in) = fluoride(out)</text>
        <dbReference type="Rhea" id="RHEA:76159"/>
        <dbReference type="ChEBI" id="CHEBI:17051"/>
    </reaction>
    <physiologicalReaction direction="left-to-right" evidence="8">
        <dbReference type="Rhea" id="RHEA:76160"/>
    </physiologicalReaction>
</comment>
<keyword evidence="10" id="KW-0406">Ion transport</keyword>
<keyword evidence="6 10" id="KW-0407">Ion channel</keyword>
<evidence type="ECO:0000256" key="3">
    <source>
        <dbReference type="ARBA" id="ARBA00022692"/>
    </source>
</evidence>
<feature type="transmembrane region" description="Helical" evidence="10">
    <location>
        <begin position="76"/>
        <end position="94"/>
    </location>
</feature>
<dbReference type="STRING" id="446471.Xcel_3281"/>
<dbReference type="PANTHER" id="PTHR28259:SF1">
    <property type="entry name" value="FLUORIDE EXPORT PROTEIN 1-RELATED"/>
    <property type="match status" value="1"/>
</dbReference>
<sequence>MTSTSPHRDPRLLGLVALGGAVGSVLRYAVALALPPTTSGWPLGTLVVNVIGAGALGFLLAALARRGPETQRLQRLRLTLGTGLLGGFTTWSSFALETERLLHDGAALVAAGYVSASLVVGTLAAVVGILLGQRLPDSTEARRIHDSGEAAP</sequence>
<keyword evidence="3 10" id="KW-0812">Transmembrane</keyword>
<dbReference type="KEGG" id="xce:Xcel_3281"/>
<proteinExistence type="inferred from homology"/>
<feature type="transmembrane region" description="Helical" evidence="10">
    <location>
        <begin position="106"/>
        <end position="132"/>
    </location>
</feature>
<reference evidence="11 12" key="2">
    <citation type="journal article" date="2010" name="Stand. Genomic Sci.">
        <title>Complete genome sequence of Xylanimonas cellulosilytica type strain (XIL07).</title>
        <authorList>
            <person name="Foster B."/>
            <person name="Pukall R."/>
            <person name="Abt B."/>
            <person name="Nolan M."/>
            <person name="Glavina Del Rio T."/>
            <person name="Chen F."/>
            <person name="Lucas S."/>
            <person name="Tice H."/>
            <person name="Pitluck S."/>
            <person name="Cheng J.-F."/>
            <person name="Chertkov O."/>
            <person name="Brettin T."/>
            <person name="Han C."/>
            <person name="Detter J.C."/>
            <person name="Bruce D."/>
            <person name="Goodwin L."/>
            <person name="Ivanova N."/>
            <person name="Mavromatis K."/>
            <person name="Pati A."/>
            <person name="Mikhailova N."/>
            <person name="Chen A."/>
            <person name="Palaniappan K."/>
            <person name="Land M."/>
            <person name="Hauser L."/>
            <person name="Chang Y.-J."/>
            <person name="Jeffries C.D."/>
            <person name="Chain P."/>
            <person name="Rohde M."/>
            <person name="Goeker M."/>
            <person name="Bristow J."/>
            <person name="Eisen J.A."/>
            <person name="Markowitz V."/>
            <person name="Hugenholtz P."/>
            <person name="Kyrpides N.C."/>
            <person name="Klenk H.-P."/>
            <person name="Lapidus A."/>
        </authorList>
    </citation>
    <scope>NUCLEOTIDE SEQUENCE [LARGE SCALE GENOMIC DNA]</scope>
    <source>
        <strain evidence="12">DSM 15894 / CECT 5975 / LMG 20990 / XIL07</strain>
    </source>
</reference>
<evidence type="ECO:0000256" key="8">
    <source>
        <dbReference type="ARBA" id="ARBA00035585"/>
    </source>
</evidence>
<dbReference type="InterPro" id="IPR003691">
    <property type="entry name" value="FluC"/>
</dbReference>
<keyword evidence="12" id="KW-1185">Reference proteome</keyword>
<dbReference type="HOGENOM" id="CLU_114342_1_1_11"/>